<comment type="similarity">
    <text evidence="2">Belongs to the eukaryotic ribosomal protein eS27 family.</text>
</comment>
<dbReference type="Proteomes" id="UP000515126">
    <property type="component" value="Chromosome 9"/>
</dbReference>
<accession>A0A6P5QEJ8</accession>
<keyword evidence="8" id="KW-1185">Reference proteome</keyword>
<dbReference type="GO" id="GO:0008270">
    <property type="term" value="F:zinc ion binding"/>
    <property type="evidence" value="ECO:0007669"/>
    <property type="project" value="UniProtKB-KW"/>
</dbReference>
<dbReference type="GO" id="GO:1990904">
    <property type="term" value="C:ribonucleoprotein complex"/>
    <property type="evidence" value="ECO:0007669"/>
    <property type="project" value="UniProtKB-KW"/>
</dbReference>
<dbReference type="FunFam" id="2.20.25.100:FF:000001">
    <property type="entry name" value="40S ribosomal protein S27"/>
    <property type="match status" value="1"/>
</dbReference>
<feature type="region of interest" description="Disordered" evidence="7">
    <location>
        <begin position="1"/>
        <end position="24"/>
    </location>
</feature>
<dbReference type="SUPFAM" id="SSF57829">
    <property type="entry name" value="Zn-binding ribosomal proteins"/>
    <property type="match status" value="1"/>
</dbReference>
<evidence type="ECO:0000256" key="2">
    <source>
        <dbReference type="ARBA" id="ARBA00010919"/>
    </source>
</evidence>
<dbReference type="InterPro" id="IPR000592">
    <property type="entry name" value="Ribosomal_eS27"/>
</dbReference>
<dbReference type="GeneID" id="110302200"/>
<evidence type="ECO:0000256" key="1">
    <source>
        <dbReference type="ARBA" id="ARBA00001947"/>
    </source>
</evidence>
<gene>
    <name evidence="9" type="primary">Rps27l</name>
</gene>
<proteinExistence type="inferred from homology"/>
<evidence type="ECO:0000256" key="3">
    <source>
        <dbReference type="ARBA" id="ARBA00022771"/>
    </source>
</evidence>
<dbReference type="GO" id="GO:0006412">
    <property type="term" value="P:translation"/>
    <property type="evidence" value="ECO:0007669"/>
    <property type="project" value="InterPro"/>
</dbReference>
<dbReference type="Pfam" id="PF01667">
    <property type="entry name" value="Ribosomal_S27e"/>
    <property type="match status" value="1"/>
</dbReference>
<dbReference type="KEGG" id="mcal:110302200"/>
<evidence type="ECO:0000256" key="7">
    <source>
        <dbReference type="SAM" id="MobiDB-lite"/>
    </source>
</evidence>
<dbReference type="Gene3D" id="2.20.25.100">
    <property type="entry name" value="Zn-binding ribosomal proteins"/>
    <property type="match status" value="1"/>
</dbReference>
<evidence type="ECO:0000313" key="9">
    <source>
        <dbReference type="RefSeq" id="XP_021028674.1"/>
    </source>
</evidence>
<evidence type="ECO:0000256" key="4">
    <source>
        <dbReference type="ARBA" id="ARBA00022833"/>
    </source>
</evidence>
<organism evidence="8 9">
    <name type="scientific">Mus caroli</name>
    <name type="common">Ryukyu mouse</name>
    <name type="synonym">Ricefield mouse</name>
    <dbReference type="NCBI Taxonomy" id="10089"/>
    <lineage>
        <taxon>Eukaryota</taxon>
        <taxon>Metazoa</taxon>
        <taxon>Chordata</taxon>
        <taxon>Craniata</taxon>
        <taxon>Vertebrata</taxon>
        <taxon>Euteleostomi</taxon>
        <taxon>Mammalia</taxon>
        <taxon>Eutheria</taxon>
        <taxon>Euarchontoglires</taxon>
        <taxon>Glires</taxon>
        <taxon>Rodentia</taxon>
        <taxon>Myomorpha</taxon>
        <taxon>Muroidea</taxon>
        <taxon>Muridae</taxon>
        <taxon>Murinae</taxon>
        <taxon>Mus</taxon>
        <taxon>Mus</taxon>
    </lineage>
</organism>
<dbReference type="GO" id="GO:0005840">
    <property type="term" value="C:ribosome"/>
    <property type="evidence" value="ECO:0007669"/>
    <property type="project" value="UniProtKB-KW"/>
</dbReference>
<keyword evidence="6" id="KW-0687">Ribonucleoprotein</keyword>
<dbReference type="AlphaFoldDB" id="A0A6P5QEJ8"/>
<keyword evidence="4" id="KW-0862">Zinc</keyword>
<name>A0A6P5QEJ8_MUSCR</name>
<dbReference type="PANTHER" id="PTHR11594">
    <property type="entry name" value="40S RIBOSOMAL PROTEIN S27"/>
    <property type="match status" value="1"/>
</dbReference>
<evidence type="ECO:0000313" key="8">
    <source>
        <dbReference type="Proteomes" id="UP000515126"/>
    </source>
</evidence>
<dbReference type="InterPro" id="IPR023407">
    <property type="entry name" value="Ribosomal_eS27_Zn-bd_dom_sf"/>
</dbReference>
<keyword evidence="3" id="KW-0479">Metal-binding</keyword>
<dbReference type="RefSeq" id="XP_021028674.1">
    <property type="nucleotide sequence ID" value="XM_021173015.2"/>
</dbReference>
<keyword evidence="5" id="KW-0689">Ribosomal protein</keyword>
<protein>
    <submittedName>
        <fullName evidence="9">40S ribosomal protein S27-like</fullName>
    </submittedName>
</protein>
<dbReference type="GO" id="GO:0003735">
    <property type="term" value="F:structural constituent of ribosome"/>
    <property type="evidence" value="ECO:0007669"/>
    <property type="project" value="InterPro"/>
</dbReference>
<dbReference type="GO" id="GO:0005829">
    <property type="term" value="C:cytosol"/>
    <property type="evidence" value="ECO:0007669"/>
    <property type="project" value="UniProtKB-ARBA"/>
</dbReference>
<keyword evidence="3" id="KW-0863">Zinc-finger</keyword>
<sequence>MPLAKDLLHPSPEEKRKHKKKHLVQSPNSYFKDVKCPGCYKITTVFSHAPTCVGCATVLCQPTGGTARLMDGCSFRRKQH</sequence>
<dbReference type="CTD" id="51065"/>
<comment type="cofactor">
    <cofactor evidence="1">
        <name>Zn(2+)</name>
        <dbReference type="ChEBI" id="CHEBI:29105"/>
    </cofactor>
</comment>
<evidence type="ECO:0000256" key="6">
    <source>
        <dbReference type="ARBA" id="ARBA00023274"/>
    </source>
</evidence>
<feature type="compositionally biased region" description="Basic and acidic residues" evidence="7">
    <location>
        <begin position="1"/>
        <end position="15"/>
    </location>
</feature>
<evidence type="ECO:0000256" key="5">
    <source>
        <dbReference type="ARBA" id="ARBA00022980"/>
    </source>
</evidence>
<dbReference type="InterPro" id="IPR011332">
    <property type="entry name" value="Ribosomal_zn-bd"/>
</dbReference>
<reference evidence="9" key="1">
    <citation type="submission" date="2025-08" db="UniProtKB">
        <authorList>
            <consortium name="RefSeq"/>
        </authorList>
    </citation>
    <scope>IDENTIFICATION</scope>
</reference>